<keyword evidence="6" id="KW-1185">Reference proteome</keyword>
<dbReference type="Pfam" id="PF00085">
    <property type="entry name" value="Thioredoxin"/>
    <property type="match status" value="1"/>
</dbReference>
<feature type="site" description="Deprotonates C-terminal active site Cys" evidence="2">
    <location>
        <position position="32"/>
    </location>
</feature>
<dbReference type="GO" id="GO:0015035">
    <property type="term" value="F:protein-disulfide reductase activity"/>
    <property type="evidence" value="ECO:0007669"/>
    <property type="project" value="InterPro"/>
</dbReference>
<feature type="site" description="Contributes to redox potential value" evidence="2">
    <location>
        <position position="40"/>
    </location>
</feature>
<evidence type="ECO:0000256" key="3">
    <source>
        <dbReference type="PIRSR" id="PIRSR000077-4"/>
    </source>
</evidence>
<feature type="domain" description="Thioredoxin" evidence="4">
    <location>
        <begin position="1"/>
        <end position="117"/>
    </location>
</feature>
<dbReference type="PANTHER" id="PTHR46115">
    <property type="entry name" value="THIOREDOXIN-LIKE PROTEIN 1"/>
    <property type="match status" value="1"/>
</dbReference>
<gene>
    <name evidence="5" type="ORF">CYMTET_18180</name>
</gene>
<organism evidence="5 6">
    <name type="scientific">Cymbomonas tetramitiformis</name>
    <dbReference type="NCBI Taxonomy" id="36881"/>
    <lineage>
        <taxon>Eukaryota</taxon>
        <taxon>Viridiplantae</taxon>
        <taxon>Chlorophyta</taxon>
        <taxon>Pyramimonadophyceae</taxon>
        <taxon>Pyramimonadales</taxon>
        <taxon>Pyramimonadaceae</taxon>
        <taxon>Cymbomonas</taxon>
    </lineage>
</organism>
<dbReference type="Proteomes" id="UP001190700">
    <property type="component" value="Unassembled WGS sequence"/>
</dbReference>
<keyword evidence="1 3" id="KW-1015">Disulfide bond</keyword>
<dbReference type="PROSITE" id="PS51352">
    <property type="entry name" value="THIOREDOXIN_2"/>
    <property type="match status" value="1"/>
</dbReference>
<comment type="caution">
    <text evidence="5">The sequence shown here is derived from an EMBL/GenBank/DDBJ whole genome shotgun (WGS) entry which is preliminary data.</text>
</comment>
<evidence type="ECO:0000313" key="5">
    <source>
        <dbReference type="EMBL" id="KAK3273587.1"/>
    </source>
</evidence>
<feature type="active site" description="Nucleophile" evidence="2">
    <location>
        <position position="41"/>
    </location>
</feature>
<dbReference type="PIRSF" id="PIRSF000077">
    <property type="entry name" value="Thioredoxin"/>
    <property type="match status" value="1"/>
</dbReference>
<evidence type="ECO:0000256" key="2">
    <source>
        <dbReference type="PIRSR" id="PIRSR000077-1"/>
    </source>
</evidence>
<evidence type="ECO:0000256" key="1">
    <source>
        <dbReference type="ARBA" id="ARBA00023157"/>
    </source>
</evidence>
<dbReference type="InterPro" id="IPR005746">
    <property type="entry name" value="Thioredoxin"/>
</dbReference>
<dbReference type="SUPFAM" id="SSF52833">
    <property type="entry name" value="Thioredoxin-like"/>
    <property type="match status" value="1"/>
</dbReference>
<proteinExistence type="predicted"/>
<name>A0AAE0L6F1_9CHLO</name>
<evidence type="ECO:0000259" key="4">
    <source>
        <dbReference type="PROSITE" id="PS51352"/>
    </source>
</evidence>
<reference evidence="5 6" key="1">
    <citation type="journal article" date="2015" name="Genome Biol. Evol.">
        <title>Comparative Genomics of a Bacterivorous Green Alga Reveals Evolutionary Causalities and Consequences of Phago-Mixotrophic Mode of Nutrition.</title>
        <authorList>
            <person name="Burns J.A."/>
            <person name="Paasch A."/>
            <person name="Narechania A."/>
            <person name="Kim E."/>
        </authorList>
    </citation>
    <scope>NUCLEOTIDE SEQUENCE [LARGE SCALE GENOMIC DNA]</scope>
    <source>
        <strain evidence="5 6">PLY_AMNH</strain>
    </source>
</reference>
<dbReference type="PRINTS" id="PR00421">
    <property type="entry name" value="THIOREDOXIN"/>
</dbReference>
<evidence type="ECO:0000313" key="6">
    <source>
        <dbReference type="Proteomes" id="UP001190700"/>
    </source>
</evidence>
<dbReference type="EMBL" id="LGRX02008395">
    <property type="protein sequence ID" value="KAK3273587.1"/>
    <property type="molecule type" value="Genomic_DNA"/>
</dbReference>
<feature type="disulfide bond" description="Redox-active" evidence="3">
    <location>
        <begin position="38"/>
        <end position="41"/>
    </location>
</feature>
<sequence length="117" mass="12727">AEEADFGEKLQPIRSRAEFEALVGSGKPVVVDFYASWCGKCRQLAPFVDDLMEKFPSVTFAKVDTDDAALTDLCAELGVKALPEFKFYKDGAEIGTSVIGYKKKPLTQAVKDLAAMA</sequence>
<dbReference type="CDD" id="cd02947">
    <property type="entry name" value="TRX_family"/>
    <property type="match status" value="1"/>
</dbReference>
<keyword evidence="3" id="KW-0676">Redox-active center</keyword>
<feature type="site" description="Contributes to redox potential value" evidence="2">
    <location>
        <position position="39"/>
    </location>
</feature>
<dbReference type="AlphaFoldDB" id="A0AAE0L6F1"/>
<dbReference type="InterPro" id="IPR036249">
    <property type="entry name" value="Thioredoxin-like_sf"/>
</dbReference>
<feature type="active site" description="Nucleophile" evidence="2">
    <location>
        <position position="38"/>
    </location>
</feature>
<protein>
    <recommendedName>
        <fullName evidence="4">Thioredoxin domain-containing protein</fullName>
    </recommendedName>
</protein>
<accession>A0AAE0L6F1</accession>
<feature type="non-terminal residue" evidence="5">
    <location>
        <position position="1"/>
    </location>
</feature>
<dbReference type="Gene3D" id="3.40.30.10">
    <property type="entry name" value="Glutaredoxin"/>
    <property type="match status" value="1"/>
</dbReference>
<dbReference type="InterPro" id="IPR013766">
    <property type="entry name" value="Thioredoxin_domain"/>
</dbReference>